<dbReference type="RefSeq" id="XP_004830340.1">
    <property type="nucleotide sequence ID" value="XM_004830283.1"/>
</dbReference>
<proteinExistence type="predicted"/>
<dbReference type="VEuPathDB" id="PiroplasmaDB:BEWA_000790"/>
<dbReference type="KEGG" id="beq:BEWA_000790"/>
<dbReference type="AlphaFoldDB" id="L0B0K9"/>
<organism evidence="2 3">
    <name type="scientific">Theileria equi strain WA</name>
    <dbReference type="NCBI Taxonomy" id="1537102"/>
    <lineage>
        <taxon>Eukaryota</taxon>
        <taxon>Sar</taxon>
        <taxon>Alveolata</taxon>
        <taxon>Apicomplexa</taxon>
        <taxon>Aconoidasida</taxon>
        <taxon>Piroplasmida</taxon>
        <taxon>Theileriidae</taxon>
        <taxon>Theileria</taxon>
    </lineage>
</organism>
<name>L0B0K9_THEEQ</name>
<gene>
    <name evidence="2" type="ORF">BEWA_000790</name>
</gene>
<accession>L0B0K9</accession>
<feature type="signal peptide" evidence="1">
    <location>
        <begin position="1"/>
        <end position="18"/>
    </location>
</feature>
<dbReference type="Proteomes" id="UP000031512">
    <property type="component" value="Chromosome 3"/>
</dbReference>
<evidence type="ECO:0008006" key="4">
    <source>
        <dbReference type="Google" id="ProtNLM"/>
    </source>
</evidence>
<dbReference type="InterPro" id="IPR007480">
    <property type="entry name" value="DUF529"/>
</dbReference>
<protein>
    <recommendedName>
        <fullName evidence="4">Signal peptide containing protein</fullName>
    </recommendedName>
</protein>
<reference evidence="2 3" key="1">
    <citation type="journal article" date="2012" name="BMC Genomics">
        <title>Comparative genomic analysis and phylogenetic position of Theileria equi.</title>
        <authorList>
            <person name="Kappmeyer L.S."/>
            <person name="Thiagarajan M."/>
            <person name="Herndon D.R."/>
            <person name="Ramsay J.D."/>
            <person name="Caler E."/>
            <person name="Djikeng A."/>
            <person name="Gillespie J.J."/>
            <person name="Lau A.O."/>
            <person name="Roalson E.H."/>
            <person name="Silva J.C."/>
            <person name="Silva M.G."/>
            <person name="Suarez C.E."/>
            <person name="Ueti M.W."/>
            <person name="Nene V.M."/>
            <person name="Mealey R.H."/>
            <person name="Knowles D.P."/>
            <person name="Brayton K.A."/>
        </authorList>
    </citation>
    <scope>NUCLEOTIDE SEQUENCE [LARGE SCALE GENOMIC DNA]</scope>
    <source>
        <strain evidence="2 3">WA</strain>
    </source>
</reference>
<evidence type="ECO:0000313" key="3">
    <source>
        <dbReference type="Proteomes" id="UP000031512"/>
    </source>
</evidence>
<dbReference type="EMBL" id="CP001670">
    <property type="protein sequence ID" value="AFZ80674.1"/>
    <property type="molecule type" value="Genomic_DNA"/>
</dbReference>
<sequence length="190" mass="21692">MRIFNLLFTVFILQFSECGNEYSNTNIPENHLSGSLQSTSEIFESNQGSPGENEDTGGAQQPLFHEVTMDLSRLDEEVFEIEEDEETGGVSSGLIIPGEEYYVNKVVYGTNVLWESDGEWKCTHVEVHINTSKILVIIGYENERNLEYKGMQKHMGGLWYETDDFDDILVDMMEEPDNLVSKSMRLRRCG</sequence>
<keyword evidence="1" id="KW-0732">Signal</keyword>
<feature type="chain" id="PRO_5003939454" description="Signal peptide containing protein" evidence="1">
    <location>
        <begin position="19"/>
        <end position="190"/>
    </location>
</feature>
<evidence type="ECO:0000313" key="2">
    <source>
        <dbReference type="EMBL" id="AFZ80674.1"/>
    </source>
</evidence>
<keyword evidence="3" id="KW-1185">Reference proteome</keyword>
<dbReference type="Pfam" id="PF04385">
    <property type="entry name" value="FAINT"/>
    <property type="match status" value="1"/>
</dbReference>
<evidence type="ECO:0000256" key="1">
    <source>
        <dbReference type="SAM" id="SignalP"/>
    </source>
</evidence>
<dbReference type="GeneID" id="15804602"/>